<keyword evidence="1" id="KW-0040">ANK repeat</keyword>
<reference evidence="2 3" key="1">
    <citation type="journal article" date="2016" name="BMC Genomics">
        <title>Comparative genomic and transcriptomic analyses of the Fuzhuan brick tea-fermentation fungus Aspergillus cristatus.</title>
        <authorList>
            <person name="Ge Y."/>
            <person name="Wang Y."/>
            <person name="Liu Y."/>
            <person name="Tan Y."/>
            <person name="Ren X."/>
            <person name="Zhang X."/>
            <person name="Hyde K.D."/>
            <person name="Liu Y."/>
            <person name="Liu Z."/>
        </authorList>
    </citation>
    <scope>NUCLEOTIDE SEQUENCE [LARGE SCALE GENOMIC DNA]</scope>
    <source>
        <strain evidence="2 3">GZAAS20.1005</strain>
    </source>
</reference>
<proteinExistence type="predicted"/>
<organism evidence="2 3">
    <name type="scientific">Aspergillus cristatus</name>
    <name type="common">Chinese Fuzhuan brick tea-fermentation fungus</name>
    <name type="synonym">Eurotium cristatum</name>
    <dbReference type="NCBI Taxonomy" id="573508"/>
    <lineage>
        <taxon>Eukaryota</taxon>
        <taxon>Fungi</taxon>
        <taxon>Dikarya</taxon>
        <taxon>Ascomycota</taxon>
        <taxon>Pezizomycotina</taxon>
        <taxon>Eurotiomycetes</taxon>
        <taxon>Eurotiomycetidae</taxon>
        <taxon>Eurotiales</taxon>
        <taxon>Aspergillaceae</taxon>
        <taxon>Aspergillus</taxon>
        <taxon>Aspergillus subgen. Aspergillus</taxon>
    </lineage>
</organism>
<dbReference type="Proteomes" id="UP000094569">
    <property type="component" value="Unassembled WGS sequence"/>
</dbReference>
<dbReference type="SUPFAM" id="SSF48403">
    <property type="entry name" value="Ankyrin repeat"/>
    <property type="match status" value="1"/>
</dbReference>
<evidence type="ECO:0000256" key="1">
    <source>
        <dbReference type="PROSITE-ProRule" id="PRU00023"/>
    </source>
</evidence>
<dbReference type="Gene3D" id="1.25.40.20">
    <property type="entry name" value="Ankyrin repeat-containing domain"/>
    <property type="match status" value="1"/>
</dbReference>
<comment type="caution">
    <text evidence="2">The sequence shown here is derived from an EMBL/GenBank/DDBJ whole genome shotgun (WGS) entry which is preliminary data.</text>
</comment>
<dbReference type="PROSITE" id="PS50088">
    <property type="entry name" value="ANK_REPEAT"/>
    <property type="match status" value="1"/>
</dbReference>
<name>A0A1E3BS25_ASPCR</name>
<evidence type="ECO:0000313" key="3">
    <source>
        <dbReference type="Proteomes" id="UP000094569"/>
    </source>
</evidence>
<dbReference type="InterPro" id="IPR036770">
    <property type="entry name" value="Ankyrin_rpt-contain_sf"/>
</dbReference>
<evidence type="ECO:0000313" key="2">
    <source>
        <dbReference type="EMBL" id="ODM23166.1"/>
    </source>
</evidence>
<dbReference type="InterPro" id="IPR002110">
    <property type="entry name" value="Ankyrin_rpt"/>
</dbReference>
<dbReference type="EMBL" id="JXNT01000001">
    <property type="protein sequence ID" value="ODM23166.1"/>
    <property type="molecule type" value="Genomic_DNA"/>
</dbReference>
<sequence>MILLDLPLEILRLVIQQVINCGSSHDLAQVKLFNSESHLPTTSSLASGIFAAYYLQRRALAPDSSEDNIFIRTVHDVSYCIWEIMNDLNPDTDLTESDKHEKLKQTTLDVSRAAAELNLRRLGLALREKDSLEEPFDPDEYDQDWEHLLPVAVNMGNLPLVERLLEEQKYLGLEVCSSIMFRTPLFNAAYKGDLEIAHALLNGGANADIDSELRDGENRGEHGFSGYLMNLQPMGFSEPETALKLRC</sequence>
<accession>A0A1E3BS25</accession>
<feature type="repeat" description="ANK" evidence="1">
    <location>
        <begin position="180"/>
        <end position="212"/>
    </location>
</feature>
<gene>
    <name evidence="2" type="ORF">SI65_00755</name>
</gene>
<dbReference type="Pfam" id="PF00023">
    <property type="entry name" value="Ank"/>
    <property type="match status" value="1"/>
</dbReference>
<protein>
    <submittedName>
        <fullName evidence="2">Uncharacterized protein</fullName>
    </submittedName>
</protein>
<keyword evidence="3" id="KW-1185">Reference proteome</keyword>
<dbReference type="AlphaFoldDB" id="A0A1E3BS25"/>
<dbReference type="PROSITE" id="PS50297">
    <property type="entry name" value="ANK_REP_REGION"/>
    <property type="match status" value="1"/>
</dbReference>
<dbReference type="OrthoDB" id="10578378at2759"/>
<dbReference type="VEuPathDB" id="FungiDB:SI65_00755"/>